<evidence type="ECO:0000256" key="1">
    <source>
        <dbReference type="PROSITE-ProRule" id="PRU00047"/>
    </source>
</evidence>
<dbReference type="Pfam" id="PF03732">
    <property type="entry name" value="Retrotrans_gag"/>
    <property type="match status" value="1"/>
</dbReference>
<dbReference type="Proteomes" id="UP001172457">
    <property type="component" value="Chromosome 3"/>
</dbReference>
<dbReference type="Gene3D" id="2.40.70.10">
    <property type="entry name" value="Acid Proteases"/>
    <property type="match status" value="1"/>
</dbReference>
<evidence type="ECO:0000313" key="4">
    <source>
        <dbReference type="Proteomes" id="UP001172457"/>
    </source>
</evidence>
<keyword evidence="1" id="KW-0479">Metal-binding</keyword>
<proteinExistence type="predicted"/>
<feature type="domain" description="CCHC-type" evidence="2">
    <location>
        <begin position="308"/>
        <end position="320"/>
    </location>
</feature>
<dbReference type="CDD" id="cd01647">
    <property type="entry name" value="RT_LTR"/>
    <property type="match status" value="1"/>
</dbReference>
<gene>
    <name evidence="3" type="ORF">OSB04_011225</name>
</gene>
<dbReference type="InterPro" id="IPR005162">
    <property type="entry name" value="Retrotrans_gag_dom"/>
</dbReference>
<dbReference type="GO" id="GO:0003676">
    <property type="term" value="F:nucleic acid binding"/>
    <property type="evidence" value="ECO:0007669"/>
    <property type="project" value="InterPro"/>
</dbReference>
<dbReference type="Pfam" id="PF00098">
    <property type="entry name" value="zf-CCHC"/>
    <property type="match status" value="1"/>
</dbReference>
<protein>
    <recommendedName>
        <fullName evidence="2">CCHC-type domain-containing protein</fullName>
    </recommendedName>
</protein>
<dbReference type="SUPFAM" id="SSF56672">
    <property type="entry name" value="DNA/RNA polymerases"/>
    <property type="match status" value="1"/>
</dbReference>
<dbReference type="AlphaFoldDB" id="A0AA38WPX7"/>
<dbReference type="InterPro" id="IPR001878">
    <property type="entry name" value="Znf_CCHC"/>
</dbReference>
<dbReference type="SMART" id="SM00343">
    <property type="entry name" value="ZnF_C2HC"/>
    <property type="match status" value="2"/>
</dbReference>
<evidence type="ECO:0000313" key="3">
    <source>
        <dbReference type="EMBL" id="KAJ9556611.1"/>
    </source>
</evidence>
<dbReference type="Gene3D" id="3.10.10.10">
    <property type="entry name" value="HIV Type 1 Reverse Transcriptase, subunit A, domain 1"/>
    <property type="match status" value="1"/>
</dbReference>
<comment type="caution">
    <text evidence="3">The sequence shown here is derived from an EMBL/GenBank/DDBJ whole genome shotgun (WGS) entry which is preliminary data.</text>
</comment>
<reference evidence="3" key="1">
    <citation type="submission" date="2023-03" db="EMBL/GenBank/DDBJ databases">
        <title>Chromosome-scale reference genome and RAD-based genetic map of yellow starthistle (Centaurea solstitialis) reveal putative structural variation and QTLs associated with invader traits.</title>
        <authorList>
            <person name="Reatini B."/>
            <person name="Cang F.A."/>
            <person name="Jiang Q."/>
            <person name="Mckibben M.T.W."/>
            <person name="Barker M.S."/>
            <person name="Rieseberg L.H."/>
            <person name="Dlugosch K.M."/>
        </authorList>
    </citation>
    <scope>NUCLEOTIDE SEQUENCE</scope>
    <source>
        <strain evidence="3">CAN-66</strain>
        <tissue evidence="3">Leaf</tissue>
    </source>
</reference>
<name>A0AA38WPX7_9ASTR</name>
<dbReference type="InterPro" id="IPR032567">
    <property type="entry name" value="RTL1-rel"/>
</dbReference>
<dbReference type="Pfam" id="PF08284">
    <property type="entry name" value="RVP_2"/>
    <property type="match status" value="1"/>
</dbReference>
<accession>A0AA38WPX7</accession>
<keyword evidence="4" id="KW-1185">Reference proteome</keyword>
<dbReference type="InterPro" id="IPR036875">
    <property type="entry name" value="Znf_CCHC_sf"/>
</dbReference>
<dbReference type="PROSITE" id="PS50158">
    <property type="entry name" value="ZF_CCHC"/>
    <property type="match status" value="1"/>
</dbReference>
<keyword evidence="1" id="KW-0863">Zinc-finger</keyword>
<dbReference type="InterPro" id="IPR021109">
    <property type="entry name" value="Peptidase_aspartic_dom_sf"/>
</dbReference>
<dbReference type="EMBL" id="JARYMX010000003">
    <property type="protein sequence ID" value="KAJ9556611.1"/>
    <property type="molecule type" value="Genomic_DNA"/>
</dbReference>
<dbReference type="InterPro" id="IPR043502">
    <property type="entry name" value="DNA/RNA_pol_sf"/>
</dbReference>
<sequence length="600" mass="68118">MVSLSEVLVSSMVNTKKKGKKTVNTDDLDIEGLREIIGAEVTQVMHETLPGLFEKMKDELTKMVNSQVEAAMASRASGSGSSHTSKLTSYKDFTPPFFQGQKDPVASTRWLTEIEGAFLTSSYTMEVKVRYALNLLRGPAKDWWNILSQARGPEQIEAMTWEQFKELFKEQYVPLVEVERLTGEFLNMEQTTESVNEITDQLLEKSLFCRDYVINEPMKMYWYAQIIKLEISEFVIMANCKSFHEMHARARTRELELERQGKRKKAETAQVQTRAQAPAQAHPAKKFPSLPKCRKHHMGECRFGTWTCYKCGKPGHTSREFKTIAKLFFRCYQPGHYISECPMTSGSTQTTGAAPVKATEAGVSKKLEINKSRSRVFHLTAEEAKEEPDVVTCQLFTCFGIGFTNAMGRLDKPLKVEIAAEEYRLCRDVYKNIVIEIEGVEFKIDLIPIPMREINVVVGVDWLSRNGGHIDCENERVVIQNPSGGELTILKIASSKSSVAKEIAERQVEFSIDLILGAAPEAKALYRLAPPEMQELSKQLEELLDKGFIRPSTSPWGAPILFVKKKDGSMRMCIDYRELNKLTMKNRYPLPRIDDLFDQL</sequence>
<dbReference type="GO" id="GO:0008270">
    <property type="term" value="F:zinc ion binding"/>
    <property type="evidence" value="ECO:0007669"/>
    <property type="project" value="UniProtKB-KW"/>
</dbReference>
<dbReference type="SUPFAM" id="SSF57756">
    <property type="entry name" value="Retrovirus zinc finger-like domains"/>
    <property type="match status" value="1"/>
</dbReference>
<organism evidence="3 4">
    <name type="scientific">Centaurea solstitialis</name>
    <name type="common">yellow star-thistle</name>
    <dbReference type="NCBI Taxonomy" id="347529"/>
    <lineage>
        <taxon>Eukaryota</taxon>
        <taxon>Viridiplantae</taxon>
        <taxon>Streptophyta</taxon>
        <taxon>Embryophyta</taxon>
        <taxon>Tracheophyta</taxon>
        <taxon>Spermatophyta</taxon>
        <taxon>Magnoliopsida</taxon>
        <taxon>eudicotyledons</taxon>
        <taxon>Gunneridae</taxon>
        <taxon>Pentapetalae</taxon>
        <taxon>asterids</taxon>
        <taxon>campanulids</taxon>
        <taxon>Asterales</taxon>
        <taxon>Asteraceae</taxon>
        <taxon>Carduoideae</taxon>
        <taxon>Cardueae</taxon>
        <taxon>Centaureinae</taxon>
        <taxon>Centaurea</taxon>
    </lineage>
</organism>
<dbReference type="PANTHER" id="PTHR15503">
    <property type="entry name" value="LDOC1 RELATED"/>
    <property type="match status" value="1"/>
</dbReference>
<dbReference type="Gene3D" id="4.10.60.10">
    <property type="entry name" value="Zinc finger, CCHC-type"/>
    <property type="match status" value="1"/>
</dbReference>
<dbReference type="PANTHER" id="PTHR15503:SF42">
    <property type="entry name" value="ZINC FINGER, CCHC-TYPE, RETROTRANSPOSON GAG DOMAIN, ASPARTIC PEPTIDASE DOMAIN PROTEIN-RELATED"/>
    <property type="match status" value="1"/>
</dbReference>
<keyword evidence="1" id="KW-0862">Zinc</keyword>
<evidence type="ECO:0000259" key="2">
    <source>
        <dbReference type="PROSITE" id="PS50158"/>
    </source>
</evidence>